<proteinExistence type="predicted"/>
<dbReference type="PANTHER" id="PTHR40980">
    <property type="entry name" value="PLUG DOMAIN-CONTAINING PROTEIN"/>
    <property type="match status" value="1"/>
</dbReference>
<feature type="domain" description="TonB-dependent receptor plug" evidence="6">
    <location>
        <begin position="139"/>
        <end position="238"/>
    </location>
</feature>
<evidence type="ECO:0000256" key="3">
    <source>
        <dbReference type="ARBA" id="ARBA00023237"/>
    </source>
</evidence>
<feature type="chain" id="PRO_5021926294" evidence="5">
    <location>
        <begin position="26"/>
        <end position="1013"/>
    </location>
</feature>
<dbReference type="Gene3D" id="2.60.40.1120">
    <property type="entry name" value="Carboxypeptidase-like, regulatory domain"/>
    <property type="match status" value="1"/>
</dbReference>
<dbReference type="SUPFAM" id="SSF56935">
    <property type="entry name" value="Porins"/>
    <property type="match status" value="1"/>
</dbReference>
<dbReference type="GO" id="GO:0009279">
    <property type="term" value="C:cell outer membrane"/>
    <property type="evidence" value="ECO:0007669"/>
    <property type="project" value="UniProtKB-SubCell"/>
</dbReference>
<dbReference type="Pfam" id="PF07715">
    <property type="entry name" value="Plug"/>
    <property type="match status" value="1"/>
</dbReference>
<dbReference type="InterPro" id="IPR037066">
    <property type="entry name" value="Plug_dom_sf"/>
</dbReference>
<gene>
    <name evidence="7" type="ORF">Poly30_07140</name>
</gene>
<accession>A0A518EM99</accession>
<dbReference type="AlphaFoldDB" id="A0A518EM99"/>
<dbReference type="Pfam" id="PF13620">
    <property type="entry name" value="CarboxypepD_reg"/>
    <property type="match status" value="1"/>
</dbReference>
<organism evidence="7 8">
    <name type="scientific">Saltatorellus ferox</name>
    <dbReference type="NCBI Taxonomy" id="2528018"/>
    <lineage>
        <taxon>Bacteria</taxon>
        <taxon>Pseudomonadati</taxon>
        <taxon>Planctomycetota</taxon>
        <taxon>Planctomycetia</taxon>
        <taxon>Planctomycetia incertae sedis</taxon>
        <taxon>Saltatorellus</taxon>
    </lineage>
</organism>
<evidence type="ECO:0000256" key="5">
    <source>
        <dbReference type="SAM" id="SignalP"/>
    </source>
</evidence>
<dbReference type="GO" id="GO:0030246">
    <property type="term" value="F:carbohydrate binding"/>
    <property type="evidence" value="ECO:0007669"/>
    <property type="project" value="InterPro"/>
</dbReference>
<dbReference type="Proteomes" id="UP000320390">
    <property type="component" value="Chromosome"/>
</dbReference>
<keyword evidence="3" id="KW-0998">Cell outer membrane</keyword>
<reference evidence="7 8" key="1">
    <citation type="submission" date="2019-02" db="EMBL/GenBank/DDBJ databases">
        <title>Deep-cultivation of Planctomycetes and their phenomic and genomic characterization uncovers novel biology.</title>
        <authorList>
            <person name="Wiegand S."/>
            <person name="Jogler M."/>
            <person name="Boedeker C."/>
            <person name="Pinto D."/>
            <person name="Vollmers J."/>
            <person name="Rivas-Marin E."/>
            <person name="Kohn T."/>
            <person name="Peeters S.H."/>
            <person name="Heuer A."/>
            <person name="Rast P."/>
            <person name="Oberbeckmann S."/>
            <person name="Bunk B."/>
            <person name="Jeske O."/>
            <person name="Meyerdierks A."/>
            <person name="Storesund J.E."/>
            <person name="Kallscheuer N."/>
            <person name="Luecker S."/>
            <person name="Lage O.M."/>
            <person name="Pohl T."/>
            <person name="Merkel B.J."/>
            <person name="Hornburger P."/>
            <person name="Mueller R.-W."/>
            <person name="Bruemmer F."/>
            <person name="Labrenz M."/>
            <person name="Spormann A.M."/>
            <person name="Op den Camp H."/>
            <person name="Overmann J."/>
            <person name="Amann R."/>
            <person name="Jetten M.S.M."/>
            <person name="Mascher T."/>
            <person name="Medema M.H."/>
            <person name="Devos D.P."/>
            <person name="Kaster A.-K."/>
            <person name="Ovreas L."/>
            <person name="Rohde M."/>
            <person name="Galperin M.Y."/>
            <person name="Jogler C."/>
        </authorList>
    </citation>
    <scope>NUCLEOTIDE SEQUENCE [LARGE SCALE GENOMIC DNA]</scope>
    <source>
        <strain evidence="7 8">Poly30</strain>
    </source>
</reference>
<protein>
    <submittedName>
        <fullName evidence="7">TonB dependent receptor</fullName>
    </submittedName>
</protein>
<dbReference type="Gene3D" id="2.40.170.20">
    <property type="entry name" value="TonB-dependent receptor, beta-barrel domain"/>
    <property type="match status" value="1"/>
</dbReference>
<comment type="subcellular location">
    <subcellularLocation>
        <location evidence="1">Cell outer membrane</location>
    </subcellularLocation>
</comment>
<dbReference type="PANTHER" id="PTHR40980:SF4">
    <property type="entry name" value="TONB-DEPENDENT RECEPTOR-LIKE BETA-BARREL DOMAIN-CONTAINING PROTEIN"/>
    <property type="match status" value="1"/>
</dbReference>
<dbReference type="SUPFAM" id="SSF49452">
    <property type="entry name" value="Starch-binding domain-like"/>
    <property type="match status" value="1"/>
</dbReference>
<name>A0A518EM99_9BACT</name>
<sequence length="1013" mass="111002" precursor="true">MVKRCAIRWIAVSIVFLVSSAKAQAQQTGSIRGNVQDADFEAPLPLGKVEIVETGQFAETGTQGEYLLTGIVPGTYTVVFSKVGYTKEVSVDVAVLPGQLTDLDASLSGDFTDLDPFVVEEAIVLGGASELGLLNLRFEAPALLDTIGRDLMTRGGASDAADGLKLVSGATVAADSTAVVRGLPDRYVSSQVNGVRLPSANEDKRAVELDQYSAVVIESIQVSKTFTPDQQGDASGGAVNIVLKSIPDEPVFSFQGATSYNTQVTNNKAFLGYRDGGVGALGLEGDERGPQPIGENWTGAVGVSQVAPPTDYKFSNAIGGSTEFDSGFKVGGFLSMFYEKDSSFAQNARDDSWWERGPGVGLTPEITGSDGGTEPDSWDLTTSLFDIQRATRSVQWGGVAAAGVEWDDNSVGLRFLYTHTADDQAVLATDTRGKDYYVQQGYGVQYDPNDPAGAGNQTEQLDIAPYLRTESLQYTERTTSTIQLHGDHKLPFGEWSLGEAFQFKRPELQWTMSSSFAQLDQPDKRLFGAKWFPGSYNPATGVVQDPFFEEFKPDTNFILGNLQRIYKKLDEDSLQGAVNLTLPFEQWDSLDGAFKFGVFEDRVDRTFDINSFSNFTPPTGGVGTFPGEFGDSWAANWENENHPISDGAAESLELDVDYTGNIDISAWYGMIDLPVTEAVRLVTGVRVESTDIGVTLDPEAQATWFPQGQFNQSELQPGEGDVSISQSDTLPSIGLSTDLTDAIEMRLGFSKTLARQTFKELTPVLQQEFLGGPIFIGNPELELSNLDNYDLRFDYRPDDGTLLSASYFYKDIDGPIEYIQREIDFNFTFPINYPKGKLSGFEFEARQSLERYWEALEGLSFGANATFIQSEVSLPDSEAADFASYGYDLTKRDATNAPEHLFNVYLTYDVPYTGTLLGLFYTVRGDTLVTGDSLADNGTKYIPAVYQEQFDTLNFSVAQQLSKHFRLQFRAKNLTNPSINEIYRSDFVEGETLNTTFTRGIEYSVSISANFQF</sequence>
<keyword evidence="5" id="KW-0732">Signal</keyword>
<evidence type="ECO:0000313" key="8">
    <source>
        <dbReference type="Proteomes" id="UP000320390"/>
    </source>
</evidence>
<keyword evidence="2" id="KW-0472">Membrane</keyword>
<dbReference type="Gene3D" id="2.170.130.10">
    <property type="entry name" value="TonB-dependent receptor, plug domain"/>
    <property type="match status" value="1"/>
</dbReference>
<evidence type="ECO:0000256" key="4">
    <source>
        <dbReference type="SAM" id="MobiDB-lite"/>
    </source>
</evidence>
<keyword evidence="7" id="KW-0675">Receptor</keyword>
<feature type="region of interest" description="Disordered" evidence="4">
    <location>
        <begin position="355"/>
        <end position="375"/>
    </location>
</feature>
<feature type="signal peptide" evidence="5">
    <location>
        <begin position="1"/>
        <end position="25"/>
    </location>
</feature>
<evidence type="ECO:0000256" key="1">
    <source>
        <dbReference type="ARBA" id="ARBA00004442"/>
    </source>
</evidence>
<evidence type="ECO:0000256" key="2">
    <source>
        <dbReference type="ARBA" id="ARBA00023136"/>
    </source>
</evidence>
<dbReference type="InterPro" id="IPR036942">
    <property type="entry name" value="Beta-barrel_TonB_sf"/>
</dbReference>
<keyword evidence="8" id="KW-1185">Reference proteome</keyword>
<dbReference type="EMBL" id="CP036434">
    <property type="protein sequence ID" value="QDV05218.1"/>
    <property type="molecule type" value="Genomic_DNA"/>
</dbReference>
<dbReference type="InterPro" id="IPR012910">
    <property type="entry name" value="Plug_dom"/>
</dbReference>
<evidence type="ECO:0000259" key="6">
    <source>
        <dbReference type="Pfam" id="PF07715"/>
    </source>
</evidence>
<dbReference type="InterPro" id="IPR013784">
    <property type="entry name" value="Carb-bd-like_fold"/>
</dbReference>
<evidence type="ECO:0000313" key="7">
    <source>
        <dbReference type="EMBL" id="QDV05218.1"/>
    </source>
</evidence>